<dbReference type="InterPro" id="IPR039360">
    <property type="entry name" value="Ras_GTPase"/>
</dbReference>
<evidence type="ECO:0000256" key="1">
    <source>
        <dbReference type="ARBA" id="ARBA00022468"/>
    </source>
</evidence>
<dbReference type="PANTHER" id="PTHR10194">
    <property type="entry name" value="RAS GTPASE-ACTIVATING PROTEINS"/>
    <property type="match status" value="1"/>
</dbReference>
<feature type="region of interest" description="Disordered" evidence="3">
    <location>
        <begin position="2674"/>
        <end position="2706"/>
    </location>
</feature>
<dbReference type="Gene3D" id="2.30.29.30">
    <property type="entry name" value="Pleckstrin-homology domain (PH domain)/Phosphotyrosine-binding domain (PTB)"/>
    <property type="match status" value="1"/>
</dbReference>
<dbReference type="CDD" id="cd13313">
    <property type="entry name" value="PH_NF1"/>
    <property type="match status" value="1"/>
</dbReference>
<protein>
    <recommendedName>
        <fullName evidence="8">Neurofibromin</fullName>
    </recommendedName>
</protein>
<dbReference type="FunFam" id="1.10.506.10:FF:000014">
    <property type="entry name" value="Neurofibromin 1"/>
    <property type="match status" value="1"/>
</dbReference>
<dbReference type="FunFam" id="1.10.506.10:FF:000015">
    <property type="entry name" value="Neurofibromin isoform 1"/>
    <property type="match status" value="1"/>
</dbReference>
<organism evidence="6 7">
    <name type="scientific">Capitella teleta</name>
    <name type="common">Polychaete worm</name>
    <dbReference type="NCBI Taxonomy" id="283909"/>
    <lineage>
        <taxon>Eukaryota</taxon>
        <taxon>Metazoa</taxon>
        <taxon>Spiralia</taxon>
        <taxon>Lophotrochozoa</taxon>
        <taxon>Annelida</taxon>
        <taxon>Polychaeta</taxon>
        <taxon>Sedentaria</taxon>
        <taxon>Scolecida</taxon>
        <taxon>Capitellidae</taxon>
        <taxon>Capitella</taxon>
    </lineage>
</organism>
<dbReference type="SUPFAM" id="SSF48350">
    <property type="entry name" value="GTPase activation domain, GAP"/>
    <property type="match status" value="1"/>
</dbReference>
<dbReference type="Proteomes" id="UP000014760">
    <property type="component" value="Unassembled WGS sequence"/>
</dbReference>
<dbReference type="InterPro" id="IPR036865">
    <property type="entry name" value="CRAL-TRIO_dom_sf"/>
</dbReference>
<dbReference type="Pfam" id="PF13716">
    <property type="entry name" value="CRAL_TRIO_2"/>
    <property type="match status" value="1"/>
</dbReference>
<dbReference type="HOGENOM" id="CLU_000249_0_0_1"/>
<dbReference type="InterPro" id="IPR001251">
    <property type="entry name" value="CRAL-TRIO_dom"/>
</dbReference>
<evidence type="ECO:0000256" key="3">
    <source>
        <dbReference type="SAM" id="MobiDB-lite"/>
    </source>
</evidence>
<reference evidence="6" key="3">
    <citation type="submission" date="2015-06" db="UniProtKB">
        <authorList>
            <consortium name="EnsemblMetazoa"/>
        </authorList>
    </citation>
    <scope>IDENTIFICATION</scope>
</reference>
<dbReference type="PANTHER" id="PTHR10194:SF142">
    <property type="entry name" value="NEUROFIBROMIN"/>
    <property type="match status" value="1"/>
</dbReference>
<dbReference type="Pfam" id="PF00616">
    <property type="entry name" value="RasGAP"/>
    <property type="match status" value="1"/>
</dbReference>
<dbReference type="OrthoDB" id="28245at2759"/>
<dbReference type="EMBL" id="AMQN01000476">
    <property type="status" value="NOT_ANNOTATED_CDS"/>
    <property type="molecule type" value="Genomic_DNA"/>
</dbReference>
<dbReference type="InterPro" id="IPR008936">
    <property type="entry name" value="Rho_GTPase_activation_prot"/>
</dbReference>
<dbReference type="GO" id="GO:0005096">
    <property type="term" value="F:GTPase activator activity"/>
    <property type="evidence" value="ECO:0007669"/>
    <property type="project" value="UniProtKB-KW"/>
</dbReference>
<reference evidence="7" key="1">
    <citation type="submission" date="2012-12" db="EMBL/GenBank/DDBJ databases">
        <authorList>
            <person name="Hellsten U."/>
            <person name="Grimwood J."/>
            <person name="Chapman J.A."/>
            <person name="Shapiro H."/>
            <person name="Aerts A."/>
            <person name="Otillar R.P."/>
            <person name="Terry A.Y."/>
            <person name="Boore J.L."/>
            <person name="Simakov O."/>
            <person name="Marletaz F."/>
            <person name="Cho S.-J."/>
            <person name="Edsinger-Gonzales E."/>
            <person name="Havlak P."/>
            <person name="Kuo D.-H."/>
            <person name="Larsson T."/>
            <person name="Lv J."/>
            <person name="Arendt D."/>
            <person name="Savage R."/>
            <person name="Osoegawa K."/>
            <person name="de Jong P."/>
            <person name="Lindberg D.R."/>
            <person name="Seaver E.C."/>
            <person name="Weisblat D.A."/>
            <person name="Putnam N.H."/>
            <person name="Grigoriev I.V."/>
            <person name="Rokhsar D.S."/>
        </authorList>
    </citation>
    <scope>NUCLEOTIDE SEQUENCE</scope>
    <source>
        <strain evidence="7">I ESC-2004</strain>
    </source>
</reference>
<evidence type="ECO:0000256" key="2">
    <source>
        <dbReference type="ARBA" id="ARBA00022553"/>
    </source>
</evidence>
<dbReference type="Pfam" id="PF21877">
    <property type="entry name" value="PH_NF1"/>
    <property type="match status" value="1"/>
</dbReference>
<dbReference type="InterPro" id="IPR054071">
    <property type="entry name" value="PH_NF1"/>
</dbReference>
<dbReference type="InterPro" id="IPR001936">
    <property type="entry name" value="RasGAP_dom"/>
</dbReference>
<keyword evidence="1" id="KW-0343">GTPase activation</keyword>
<dbReference type="Gene3D" id="3.40.525.10">
    <property type="entry name" value="CRAL-TRIO lipid binding domain"/>
    <property type="match status" value="1"/>
</dbReference>
<feature type="domain" description="Ras-GAP" evidence="4">
    <location>
        <begin position="1208"/>
        <end position="1406"/>
    </location>
</feature>
<evidence type="ECO:0000259" key="4">
    <source>
        <dbReference type="PROSITE" id="PS50018"/>
    </source>
</evidence>
<evidence type="ECO:0000313" key="6">
    <source>
        <dbReference type="EnsemblMetazoa" id="CapteP172215"/>
    </source>
</evidence>
<dbReference type="SMART" id="SM00516">
    <property type="entry name" value="SEC14"/>
    <property type="match status" value="1"/>
</dbReference>
<keyword evidence="2" id="KW-0597">Phosphoprotein</keyword>
<dbReference type="Gene3D" id="1.10.506.10">
    <property type="entry name" value="GTPase Activation - p120gap, domain 1"/>
    <property type="match status" value="2"/>
</dbReference>
<dbReference type="PROSITE" id="PS50018">
    <property type="entry name" value="RAS_GTPASE_ACTIV_2"/>
    <property type="match status" value="1"/>
</dbReference>
<dbReference type="SUPFAM" id="SSF48371">
    <property type="entry name" value="ARM repeat"/>
    <property type="match status" value="2"/>
</dbReference>
<dbReference type="SMART" id="SM00323">
    <property type="entry name" value="RasGAP"/>
    <property type="match status" value="1"/>
</dbReference>
<name>X1ZCN6_CAPTE</name>
<proteinExistence type="predicted"/>
<reference evidence="7" key="2">
    <citation type="journal article" date="2013" name="Nature">
        <title>Insights into bilaterian evolution from three spiralian genomes.</title>
        <authorList>
            <person name="Simakov O."/>
            <person name="Marletaz F."/>
            <person name="Cho S.J."/>
            <person name="Edsinger-Gonzales E."/>
            <person name="Havlak P."/>
            <person name="Hellsten U."/>
            <person name="Kuo D.H."/>
            <person name="Larsson T."/>
            <person name="Lv J."/>
            <person name="Arendt D."/>
            <person name="Savage R."/>
            <person name="Osoegawa K."/>
            <person name="de Jong P."/>
            <person name="Grimwood J."/>
            <person name="Chapman J.A."/>
            <person name="Shapiro H."/>
            <person name="Aerts A."/>
            <person name="Otillar R.P."/>
            <person name="Terry A.Y."/>
            <person name="Boore J.L."/>
            <person name="Grigoriev I.V."/>
            <person name="Lindberg D.R."/>
            <person name="Seaver E.C."/>
            <person name="Weisblat D.A."/>
            <person name="Putnam N.H."/>
            <person name="Rokhsar D.S."/>
        </authorList>
    </citation>
    <scope>NUCLEOTIDE SEQUENCE</scope>
    <source>
        <strain evidence="7">I ESC-2004</strain>
    </source>
</reference>
<dbReference type="EnsemblMetazoa" id="CapteT172215">
    <property type="protein sequence ID" value="CapteP172215"/>
    <property type="gene ID" value="CapteG172215"/>
</dbReference>
<feature type="domain" description="CRAL-TRIO" evidence="5">
    <location>
        <begin position="1534"/>
        <end position="1692"/>
    </location>
</feature>
<dbReference type="InterPro" id="IPR011993">
    <property type="entry name" value="PH-like_dom_sf"/>
</dbReference>
<evidence type="ECO:0000259" key="5">
    <source>
        <dbReference type="PROSITE" id="PS50191"/>
    </source>
</evidence>
<dbReference type="CDD" id="cd05130">
    <property type="entry name" value="RasGAP_Neurofibromin"/>
    <property type="match status" value="1"/>
</dbReference>
<evidence type="ECO:0008006" key="8">
    <source>
        <dbReference type="Google" id="ProtNLM"/>
    </source>
</evidence>
<dbReference type="PROSITE" id="PS50191">
    <property type="entry name" value="CRAL_TRIO"/>
    <property type="match status" value="1"/>
</dbReference>
<dbReference type="OMA" id="TKEPYMF"/>
<accession>X1ZCN6</accession>
<keyword evidence="7" id="KW-1185">Reference proteome</keyword>
<dbReference type="CDD" id="cd00170">
    <property type="entry name" value="SEC14"/>
    <property type="match status" value="1"/>
</dbReference>
<sequence>MATQKPGGWVQSLITRFDSQLPIRTGLHTTQSIQNVEQNKECLINVSRHKFSLVINGLTKTLQSVASMLFSSQRIYGTEAERNFYESQLIILDTLEQVLNSQPKDTSRLDEAMYVKLLLPEICKFLNLPNENQLVVQLKHLASKVLFALSQNNFTAVFNRISALLMTLSNSGEEITEINTDLELIQHINVDCSRLTRLLNETVQKFRYLKSKNVHLILAISLEKAIWNWMDNYPEEFTELQKRPNDELADCCDKLFELFHNFAERSRKKAQVWPLQMMLLVLCPRILDEITNADTGAPCSPQHLKKKQFIDDLKRALATHHGGSKQLTEGAAVTCVKLCKASTYINISDCTNVLFVLVQSCIQDLKLLLFNPSKPFSRGQNSVTQDVDLMIDCFLSCFRITPHNNDLLKICLSPHSPPTFHFVLVNVLHRIITQTRLSWWPNIEIMYGKSSDLRSLFTDTLNKVTQMSHTPLRQSTSLTLKERVTTLKFKEKSSEEVPSYKYLLLWIVRLIHADPILMLHNPGKAGHEIQSSTLELINGLVSLVHQQTMNDVAQEGMEALLCLHQPENIELWNPEAPISTFWDVSSQVLFSISQKLIQHHFLNYTEILKWLREILICRNNFLQKHKDYANVGCNIPICRQAHIKLEVVFFIYLWSIDIEAVLTAMSCFHLLCEEADIRCGADELAVTQILPNYNVYAELAAASTVLTTGQFYWGRAVLQKRIMALLRKIDVSTPGNSQAWEDTFMNWENSTQYLVKYPKTKMDDPSVITETLHRTVTKRRTSHQSTDHELEDHVNEWANMTGFLCALGSVCLQNKSHRSRSELSVSTISSVSSMSTMTTYASIDSRKSSVLPGCGDMQYCPVTQFIGQLLQLLVCNNEKFGPQIQKHVKELVGHELNPHIYPILFDQIKMFVDKFFDSSGQVIVIDGNTKFIENVIFIMKNILENKCEHPSGDHLGITSIESLMLAIVRYVRHLDSNIHAIQIKTKVCQLVDAMMLRRDDLTFRQEMKFRNKLVEYLTDWIMGNSHQLNVQGDVCLVSRDLDQASMEAVASLLAGLPLQPEESDRGDLMEAKSTLFLKFFTLFMNLLNDCSEEATEEKCSDGGRKRTSSNLSALRNCTVLAMSNLLNANIDSGLQHSIGLGYHSDPQTRAAFMEVLTKILQQGTEFETLAETALADRFERLVELVTMIGDKGELPIAMALASVVATPHMDELARVFVNLFDAKHLLYQLLWNMFSKEVEIADCMQTLFRGNSLASKIMAYCFKIYGQGYLRELLNPSIMEMFTAEKQGVSYEVDPARLEPGESIEENRKNLILLTQKVFNAITASSERFPPKLRSMCHCLYQVVTQRFQQSTVEAVWTVIGTVIFLRFINPAIVSPCESGIIDNQPTPRMKRGLTLMCKIMQNIANHVLFTKEQHMRPFNDFLKTNFELGRRFFIEIASDCETQDNSNHSLSFISDANVLALHRLLWINQEKIGDYLSSSRDHKAVGRRPFDKMATLLAYLGPPEHRPLDSQWSTIDMTSTKFEEIMSKHNMHEKDEFKSLKSLMIFYQAGFSKAGNPVFYYIARRYKVGEINGDLLMYHVLLTLKPFYNKPFELVIDFTHTCADNRFRTDFLSKWFVVMPEVVYLNILQAYIYNCNSWVREYTKYHDRILAPLRYNRKLIFIDHPAKLNEYIELDQQKLPGATLSLEEDLKMFNNALKLSHKDTKVAIKVGPNAIQVTSSEKSKVLGHSVLLNDVYYASEIEEVCLVDDNQFTLTISNESGPLSFIHNDCDSIVQAIIHIRTRWELSQPDSVTVHTKIRPKDVPGTLLNVALLNLGSSDPSLRSAAYNLLCALTQTFDLRIEGQLLETAGLCIPSNNTIFIKMVSERLAANEPHLTLEFLEECIQGFRNSNIEMKHLCLEYMTPWLPNLTRFCKHSDENKRQKVALILDKLITMTIDEVQMYPSIQAKIWGHIGEVADLLDMVLDSFIKRSVTGGLGSIQAEIMADTAVALASANVQLVSRKVIGRLCRLIDRTCMSPTPTLEQHLMWDDIAILLRYLLMLSFNNSLDVASHLPFLFHIVTLLVCTGPLSLRASTHGLVINIIHSLCTCSQLNFTEEDVMKMLKLSLTEFSLPKFYQLFGISKVKSAAVSAFRSSYRPGDRSFAYTPPEQERMSLQSLEVVTDALLEIMEGCMKVLMESDWLQQWTDLAKRFAFQYNPALQPRAIIVYGCISKSVTDSEIKQLLRILVKALESYTDLTLIEAIIMCLTRLQPMLRPDSPIHRHLFWVSISVLQLDEKSLYASGLALLEQNLHTLDNMGLFDNQSLERMMMETREPLEWHFKQLDHSMGLSFKTNFNFAMVGHLLKGFRHPVTNTVSRTIRVLNMLLVIVAKSTKRDKFEVTPQSVPYLAALVSVSEEVRSRCHLKHRVAQCLPESASSDSITGGATGGGAPCPTRRQKSWDALDPAAMAQARLMKNTHLTQMRERSTRGSVSNENNILLDPEVLTDYPTQALLLTVLATLVRNTTDENEARILYEYLAEASVVFPKVFPVIHSLLDAKINSVLSLCHDQVILNAVHSIIQNMIACEDASQQQLSYLQSIGFGGLWRFAGPFTKTTQNQDNAELFVNCLEAMVETCLPGDDLDVQNPYPSSLGITSNLNLSSSMSSLSMGSMHSPTDKDSTDLSSMAAVCGNGSRMRHGSASHMQNKCRVGSFKRKNSKKTPDGLE</sequence>
<evidence type="ECO:0000313" key="7">
    <source>
        <dbReference type="Proteomes" id="UP000014760"/>
    </source>
</evidence>
<dbReference type="InterPro" id="IPR016024">
    <property type="entry name" value="ARM-type_fold"/>
</dbReference>